<organism evidence="4 5">
    <name type="scientific">Pedobacter rhizosphaerae</name>
    <dbReference type="NCBI Taxonomy" id="390241"/>
    <lineage>
        <taxon>Bacteria</taxon>
        <taxon>Pseudomonadati</taxon>
        <taxon>Bacteroidota</taxon>
        <taxon>Sphingobacteriia</taxon>
        <taxon>Sphingobacteriales</taxon>
        <taxon>Sphingobacteriaceae</taxon>
        <taxon>Pedobacter</taxon>
    </lineage>
</organism>
<dbReference type="PANTHER" id="PTHR36449">
    <property type="entry name" value="ACETYLTRANSFERASE-RELATED"/>
    <property type="match status" value="1"/>
</dbReference>
<dbReference type="RefSeq" id="WP_217643880.1">
    <property type="nucleotide sequence ID" value="NZ_FOGG01000033.1"/>
</dbReference>
<name>A0A1H9UQ56_9SPHI</name>
<evidence type="ECO:0000313" key="5">
    <source>
        <dbReference type="Proteomes" id="UP000199572"/>
    </source>
</evidence>
<dbReference type="EMBL" id="FOGG01000033">
    <property type="protein sequence ID" value="SES11615.1"/>
    <property type="molecule type" value="Genomic_DNA"/>
</dbReference>
<dbReference type="SUPFAM" id="SSF55729">
    <property type="entry name" value="Acyl-CoA N-acyltransferases (Nat)"/>
    <property type="match status" value="1"/>
</dbReference>
<keyword evidence="2" id="KW-0808">Transferase</keyword>
<evidence type="ECO:0000313" key="4">
    <source>
        <dbReference type="EMBL" id="SES11615.1"/>
    </source>
</evidence>
<keyword evidence="1" id="KW-1277">Toxin-antitoxin system</keyword>
<protein>
    <recommendedName>
        <fullName evidence="6">Acetyltransferase (GNAT) domain-containing protein</fullName>
    </recommendedName>
</protein>
<evidence type="ECO:0000256" key="2">
    <source>
        <dbReference type="ARBA" id="ARBA00022679"/>
    </source>
</evidence>
<dbReference type="Gene3D" id="3.40.630.30">
    <property type="match status" value="1"/>
</dbReference>
<sequence>MEFAEDVVFFRLTEETIIKPFLSKDKDLNEFLFQEAKHYQKKLLATTHIIENRSKTLAYISVFNDTRFADESKFVSKNQARKFVLSQLPSQKRHIKSFPAIKIGRLAVCQEEKGFGKLLIGWIMDYAIHCNDTSACKFITVDAYKVSLGFYEKMNFVYLSDKDINQDTRQMYLDLTPYLNTFKKIV</sequence>
<dbReference type="InterPro" id="IPR016181">
    <property type="entry name" value="Acyl_CoA_acyltransferase"/>
</dbReference>
<evidence type="ECO:0000256" key="3">
    <source>
        <dbReference type="ARBA" id="ARBA00023315"/>
    </source>
</evidence>
<proteinExistence type="predicted"/>
<reference evidence="4 5" key="1">
    <citation type="submission" date="2016-10" db="EMBL/GenBank/DDBJ databases">
        <authorList>
            <person name="de Groot N.N."/>
        </authorList>
    </citation>
    <scope>NUCLEOTIDE SEQUENCE [LARGE SCALE GENOMIC DNA]</scope>
    <source>
        <strain evidence="4 5">DSM 18610</strain>
    </source>
</reference>
<dbReference type="GO" id="GO:0016746">
    <property type="term" value="F:acyltransferase activity"/>
    <property type="evidence" value="ECO:0007669"/>
    <property type="project" value="UniProtKB-KW"/>
</dbReference>
<keyword evidence="3" id="KW-0012">Acyltransferase</keyword>
<evidence type="ECO:0000256" key="1">
    <source>
        <dbReference type="ARBA" id="ARBA00022649"/>
    </source>
</evidence>
<dbReference type="PANTHER" id="PTHR36449:SF1">
    <property type="entry name" value="ACETYLTRANSFERASE"/>
    <property type="match status" value="1"/>
</dbReference>
<dbReference type="AlphaFoldDB" id="A0A1H9UQ56"/>
<gene>
    <name evidence="4" type="ORF">SAMN04488023_1333</name>
</gene>
<evidence type="ECO:0008006" key="6">
    <source>
        <dbReference type="Google" id="ProtNLM"/>
    </source>
</evidence>
<dbReference type="Proteomes" id="UP000199572">
    <property type="component" value="Unassembled WGS sequence"/>
</dbReference>
<keyword evidence="5" id="KW-1185">Reference proteome</keyword>
<accession>A0A1H9UQ56</accession>
<dbReference type="STRING" id="390241.SAMN04488023_1333"/>